<dbReference type="EMBL" id="JALNTZ010000001">
    <property type="protein sequence ID" value="KAJ3665503.1"/>
    <property type="molecule type" value="Genomic_DNA"/>
</dbReference>
<accession>A0AA38IYC5</accession>
<feature type="region of interest" description="Disordered" evidence="1">
    <location>
        <begin position="172"/>
        <end position="191"/>
    </location>
</feature>
<reference evidence="2" key="1">
    <citation type="journal article" date="2023" name="G3 (Bethesda)">
        <title>Whole genome assemblies of Zophobas morio and Tenebrio molitor.</title>
        <authorList>
            <person name="Kaur S."/>
            <person name="Stinson S.A."/>
            <person name="diCenzo G.C."/>
        </authorList>
    </citation>
    <scope>NUCLEOTIDE SEQUENCE</scope>
    <source>
        <strain evidence="2">QUZm001</strain>
    </source>
</reference>
<keyword evidence="3" id="KW-1185">Reference proteome</keyword>
<feature type="region of interest" description="Disordered" evidence="1">
    <location>
        <begin position="40"/>
        <end position="80"/>
    </location>
</feature>
<protein>
    <submittedName>
        <fullName evidence="2">Uncharacterized protein</fullName>
    </submittedName>
</protein>
<gene>
    <name evidence="2" type="ORF">Zmor_000995</name>
</gene>
<evidence type="ECO:0000313" key="3">
    <source>
        <dbReference type="Proteomes" id="UP001168821"/>
    </source>
</evidence>
<dbReference type="Proteomes" id="UP001168821">
    <property type="component" value="Unassembled WGS sequence"/>
</dbReference>
<feature type="compositionally biased region" description="Polar residues" evidence="1">
    <location>
        <begin position="285"/>
        <end position="312"/>
    </location>
</feature>
<organism evidence="2 3">
    <name type="scientific">Zophobas morio</name>
    <dbReference type="NCBI Taxonomy" id="2755281"/>
    <lineage>
        <taxon>Eukaryota</taxon>
        <taxon>Metazoa</taxon>
        <taxon>Ecdysozoa</taxon>
        <taxon>Arthropoda</taxon>
        <taxon>Hexapoda</taxon>
        <taxon>Insecta</taxon>
        <taxon>Pterygota</taxon>
        <taxon>Neoptera</taxon>
        <taxon>Endopterygota</taxon>
        <taxon>Coleoptera</taxon>
        <taxon>Polyphaga</taxon>
        <taxon>Cucujiformia</taxon>
        <taxon>Tenebrionidae</taxon>
        <taxon>Zophobas</taxon>
    </lineage>
</organism>
<evidence type="ECO:0000313" key="2">
    <source>
        <dbReference type="EMBL" id="KAJ3665503.1"/>
    </source>
</evidence>
<evidence type="ECO:0000256" key="1">
    <source>
        <dbReference type="SAM" id="MobiDB-lite"/>
    </source>
</evidence>
<feature type="region of interest" description="Disordered" evidence="1">
    <location>
        <begin position="263"/>
        <end position="339"/>
    </location>
</feature>
<feature type="compositionally biased region" description="Low complexity" evidence="1">
    <location>
        <begin position="64"/>
        <end position="77"/>
    </location>
</feature>
<sequence length="471" mass="52660">MATEGLPLVRQERGAEDRGLLAGADFLSVFMSSSLRQAYRETTTSTTTQPTTIPTTWEPDDNSFSRATRSTSLLTSSPIAQSNTEETSFYDTTLSAQLQKLEHSSDSSVNDGVVVAVSVSSSIGRTLINKENTDEQIEDTTIRESATETTEFSDQNFVASEEHPSIVAEANKSEFSVEESEPITTNREPTGDFARAYPASVHPLPRHQSSFNPTSDFINQQLNENASKGKLQPIHQTVIYHNNPREPGRARSVSYSTVIQSVPNPNAEKEWENDKHDRHERHFDGSQTTFNNNFNNEADRTNLNNTQTTDLSTKADLNWQKSTNTQTSDASTNKNSFTTERNWEIQEKPYTQALPTVYGKPEQNYEIDESASVMTNGRIHGIQPTPTLPSKQEIKIGESRKVDDNQKVGYVVEGRNYRKYRVEERTSDGFIVGEYGVVSHDDGSLRGVRYTADGTISPRLIYDALMKFLSL</sequence>
<name>A0AA38IYC5_9CUCU</name>
<feature type="compositionally biased region" description="Polar residues" evidence="1">
    <location>
        <begin position="319"/>
        <end position="339"/>
    </location>
</feature>
<dbReference type="AlphaFoldDB" id="A0AA38IYC5"/>
<feature type="compositionally biased region" description="Low complexity" evidence="1">
    <location>
        <begin position="42"/>
        <end position="56"/>
    </location>
</feature>
<proteinExistence type="predicted"/>
<comment type="caution">
    <text evidence="2">The sequence shown here is derived from an EMBL/GenBank/DDBJ whole genome shotgun (WGS) entry which is preliminary data.</text>
</comment>
<feature type="compositionally biased region" description="Basic and acidic residues" evidence="1">
    <location>
        <begin position="267"/>
        <end position="284"/>
    </location>
</feature>